<proteinExistence type="predicted"/>
<gene>
    <name evidence="5" type="primary">LOC107066618</name>
</gene>
<protein>
    <submittedName>
        <fullName evidence="5">Esterase E4-like</fullName>
    </submittedName>
</protein>
<evidence type="ECO:0000256" key="1">
    <source>
        <dbReference type="ARBA" id="ARBA00023180"/>
    </source>
</evidence>
<feature type="signal peptide" evidence="2">
    <location>
        <begin position="1"/>
        <end position="21"/>
    </location>
</feature>
<dbReference type="InterPro" id="IPR029058">
    <property type="entry name" value="AB_hydrolase_fold"/>
</dbReference>
<organism evidence="4 5">
    <name type="scientific">Polistes dominula</name>
    <name type="common">European paper wasp</name>
    <name type="synonym">Vespa dominula</name>
    <dbReference type="NCBI Taxonomy" id="743375"/>
    <lineage>
        <taxon>Eukaryota</taxon>
        <taxon>Metazoa</taxon>
        <taxon>Ecdysozoa</taxon>
        <taxon>Arthropoda</taxon>
        <taxon>Hexapoda</taxon>
        <taxon>Insecta</taxon>
        <taxon>Pterygota</taxon>
        <taxon>Neoptera</taxon>
        <taxon>Endopterygota</taxon>
        <taxon>Hymenoptera</taxon>
        <taxon>Apocrita</taxon>
        <taxon>Aculeata</taxon>
        <taxon>Vespoidea</taxon>
        <taxon>Vespidae</taxon>
        <taxon>Polistinae</taxon>
        <taxon>Polistini</taxon>
        <taxon>Polistes</taxon>
    </lineage>
</organism>
<keyword evidence="4" id="KW-1185">Reference proteome</keyword>
<feature type="chain" id="PRO_5047393605" evidence="2">
    <location>
        <begin position="22"/>
        <end position="580"/>
    </location>
</feature>
<evidence type="ECO:0000256" key="2">
    <source>
        <dbReference type="SAM" id="SignalP"/>
    </source>
</evidence>
<evidence type="ECO:0000313" key="4">
    <source>
        <dbReference type="Proteomes" id="UP000694924"/>
    </source>
</evidence>
<dbReference type="Gene3D" id="3.40.50.1820">
    <property type="entry name" value="alpha/beta hydrolase"/>
    <property type="match status" value="1"/>
</dbReference>
<evidence type="ECO:0000259" key="3">
    <source>
        <dbReference type="Pfam" id="PF00135"/>
    </source>
</evidence>
<dbReference type="InterPro" id="IPR050309">
    <property type="entry name" value="Type-B_Carboxylest/Lipase"/>
</dbReference>
<dbReference type="SUPFAM" id="SSF53474">
    <property type="entry name" value="alpha/beta-Hydrolases"/>
    <property type="match status" value="1"/>
</dbReference>
<dbReference type="RefSeq" id="XP_015176905.1">
    <property type="nucleotide sequence ID" value="XM_015321419.1"/>
</dbReference>
<dbReference type="GeneID" id="107066618"/>
<sequence length="580" mass="65578">MSKISILVVVLLSTFFVLAIANDSTTDENIIVEAPVGKIRGTFLTSRLGRKIYSFRSVRYGEPPVGEKRFQVATPVRDWDNVYDGTQEGPACSTLSDTPISEDCLRLNVYTTKLPTKNAKGGHFKGHPVIVYFHPGGFYFFSGQYRFYGPEYLLDHDLVLVTLNFRMGSLGFLSTGDSYAPGNVGFKDQVLALRWVQRNIAAFGGDPNSVTIGGTSVGSISVLLHMISPMSKGLFHRGIAMSGSLISLEPYKTDQKNLAIKQAELLNCPTDTSKSMIDCLRTKPIESFTKTISQFFELSIGYPDPMGIWGGVIEPEIEGVERFLTDQPIDLIRRGKINEVPLIIGTTSEEFGGQVITIDQKVRNGNNSVFDLLNNEWETVAPISLMYERGTPRSKFISQVLRRAYFGSNPIGRHSYDDIAHIYSDRVIVFPVYRAVELFSQNSKLPVYMYRFSFRGRYSFAMWNNTTPYKEPVHHDDQQYLFTMNAIFPFYNGSDPEVPMIERSTAIWSHFARTGEPIPRNNKLFKNVVWDRFETPKANYLDITLNPIMKRDIYPERMSVWEELFPLPPLPVDSTKSAAH</sequence>
<accession>A0ABM1I9L8</accession>
<dbReference type="InterPro" id="IPR002018">
    <property type="entry name" value="CarbesteraseB"/>
</dbReference>
<dbReference type="PANTHER" id="PTHR11559">
    <property type="entry name" value="CARBOXYLESTERASE"/>
    <property type="match status" value="1"/>
</dbReference>
<feature type="domain" description="Carboxylesterase type B" evidence="3">
    <location>
        <begin position="30"/>
        <end position="561"/>
    </location>
</feature>
<evidence type="ECO:0000313" key="5">
    <source>
        <dbReference type="RefSeq" id="XP_015176905.1"/>
    </source>
</evidence>
<dbReference type="Proteomes" id="UP000694924">
    <property type="component" value="Unplaced"/>
</dbReference>
<name>A0ABM1I9L8_POLDO</name>
<dbReference type="Pfam" id="PF00135">
    <property type="entry name" value="COesterase"/>
    <property type="match status" value="1"/>
</dbReference>
<reference evidence="5" key="1">
    <citation type="submission" date="2025-08" db="UniProtKB">
        <authorList>
            <consortium name="RefSeq"/>
        </authorList>
    </citation>
    <scope>IDENTIFICATION</scope>
    <source>
        <tissue evidence="5">Whole body</tissue>
    </source>
</reference>
<keyword evidence="2" id="KW-0732">Signal</keyword>
<keyword evidence="1" id="KW-0325">Glycoprotein</keyword>